<dbReference type="EMBL" id="UAUU01000011">
    <property type="protein sequence ID" value="SPZ91768.1"/>
    <property type="molecule type" value="Genomic_DNA"/>
</dbReference>
<dbReference type="GO" id="GO:0005886">
    <property type="term" value="C:plasma membrane"/>
    <property type="evidence" value="ECO:0007669"/>
    <property type="project" value="UniProtKB-SubCell"/>
</dbReference>
<evidence type="ECO:0000256" key="3">
    <source>
        <dbReference type="ARBA" id="ARBA00022448"/>
    </source>
</evidence>
<dbReference type="RefSeq" id="WP_083295825.1">
    <property type="nucleotide sequence ID" value="NZ_CP068086.1"/>
</dbReference>
<keyword evidence="6 8" id="KW-1133">Transmembrane helix</keyword>
<feature type="transmembrane region" description="Helical" evidence="8">
    <location>
        <begin position="232"/>
        <end position="259"/>
    </location>
</feature>
<dbReference type="EMBL" id="CABWMV010000006">
    <property type="protein sequence ID" value="VXC54265.1"/>
    <property type="molecule type" value="Genomic_DNA"/>
</dbReference>
<keyword evidence="7 8" id="KW-0472">Membrane</keyword>
<evidence type="ECO:0000256" key="2">
    <source>
        <dbReference type="ARBA" id="ARBA00009773"/>
    </source>
</evidence>
<dbReference type="PANTHER" id="PTHR21716">
    <property type="entry name" value="TRANSMEMBRANE PROTEIN"/>
    <property type="match status" value="1"/>
</dbReference>
<keyword evidence="4" id="KW-1003">Cell membrane</keyword>
<comment type="similarity">
    <text evidence="2">Belongs to the autoinducer-2 exporter (AI-2E) (TC 2.A.86) family.</text>
</comment>
<evidence type="ECO:0000313" key="12">
    <source>
        <dbReference type="Proteomes" id="UP000432350"/>
    </source>
</evidence>
<feature type="transmembrane region" description="Helical" evidence="8">
    <location>
        <begin position="141"/>
        <end position="170"/>
    </location>
</feature>
<accession>A0A653ZGD3</accession>
<organism evidence="9 11">
    <name type="scientific">Sphingobacterium multivorum</name>
    <dbReference type="NCBI Taxonomy" id="28454"/>
    <lineage>
        <taxon>Bacteria</taxon>
        <taxon>Pseudomonadati</taxon>
        <taxon>Bacteroidota</taxon>
        <taxon>Sphingobacteriia</taxon>
        <taxon>Sphingobacteriales</taxon>
        <taxon>Sphingobacteriaceae</taxon>
        <taxon>Sphingobacterium</taxon>
    </lineage>
</organism>
<name>A0A2X2JCX8_SPHMU</name>
<protein>
    <submittedName>
        <fullName evidence="10">AI-2E family transporter</fullName>
    </submittedName>
    <submittedName>
        <fullName evidence="9">Pheromone autoinducer 2 transporter</fullName>
    </submittedName>
</protein>
<proteinExistence type="inferred from homology"/>
<dbReference type="AlphaFoldDB" id="A0A2X2JCX8"/>
<dbReference type="GeneID" id="97182387"/>
<gene>
    <name evidence="9" type="primary">yhhT</name>
    <name evidence="9" type="ORF">NCTC11343_03811</name>
    <name evidence="10" type="ORF">SPHINGO8BC_140163</name>
</gene>
<feature type="transmembrane region" description="Helical" evidence="8">
    <location>
        <begin position="7"/>
        <end position="27"/>
    </location>
</feature>
<keyword evidence="5 8" id="KW-0812">Transmembrane</keyword>
<evidence type="ECO:0000313" key="11">
    <source>
        <dbReference type="Proteomes" id="UP000251241"/>
    </source>
</evidence>
<dbReference type="PANTHER" id="PTHR21716:SF53">
    <property type="entry name" value="PERMEASE PERM-RELATED"/>
    <property type="match status" value="1"/>
</dbReference>
<feature type="transmembrane region" description="Helical" evidence="8">
    <location>
        <begin position="33"/>
        <end position="54"/>
    </location>
</feature>
<evidence type="ECO:0000256" key="1">
    <source>
        <dbReference type="ARBA" id="ARBA00004651"/>
    </source>
</evidence>
<evidence type="ECO:0000256" key="8">
    <source>
        <dbReference type="SAM" id="Phobius"/>
    </source>
</evidence>
<dbReference type="Pfam" id="PF01594">
    <property type="entry name" value="AI-2E_transport"/>
    <property type="match status" value="1"/>
</dbReference>
<accession>A0A2X2JCX8</accession>
<evidence type="ECO:0000256" key="6">
    <source>
        <dbReference type="ARBA" id="ARBA00022989"/>
    </source>
</evidence>
<comment type="subcellular location">
    <subcellularLocation>
        <location evidence="1">Cell membrane</location>
        <topology evidence="1">Multi-pass membrane protein</topology>
    </subcellularLocation>
</comment>
<feature type="transmembrane region" description="Helical" evidence="8">
    <location>
        <begin position="204"/>
        <end position="226"/>
    </location>
</feature>
<reference evidence="9 11" key="1">
    <citation type="submission" date="2018-06" db="EMBL/GenBank/DDBJ databases">
        <authorList>
            <consortium name="Pathogen Informatics"/>
            <person name="Doyle S."/>
        </authorList>
    </citation>
    <scope>NUCLEOTIDE SEQUENCE [LARGE SCALE GENOMIC DNA]</scope>
    <source>
        <strain evidence="9 11">NCTC11343</strain>
    </source>
</reference>
<keyword evidence="3" id="KW-0813">Transport</keyword>
<evidence type="ECO:0000256" key="4">
    <source>
        <dbReference type="ARBA" id="ARBA00022475"/>
    </source>
</evidence>
<evidence type="ECO:0000313" key="10">
    <source>
        <dbReference type="EMBL" id="VXC54265.1"/>
    </source>
</evidence>
<evidence type="ECO:0000256" key="5">
    <source>
        <dbReference type="ARBA" id="ARBA00022692"/>
    </source>
</evidence>
<evidence type="ECO:0000313" key="9">
    <source>
        <dbReference type="EMBL" id="SPZ91768.1"/>
    </source>
</evidence>
<dbReference type="Proteomes" id="UP000251241">
    <property type="component" value="Unassembled WGS sequence"/>
</dbReference>
<feature type="transmembrane region" description="Helical" evidence="8">
    <location>
        <begin position="266"/>
        <end position="282"/>
    </location>
</feature>
<dbReference type="GO" id="GO:0055085">
    <property type="term" value="P:transmembrane transport"/>
    <property type="evidence" value="ECO:0007669"/>
    <property type="project" value="TreeGrafter"/>
</dbReference>
<sequence>MKRFLPLPFYVKLVSVLISILLLGYLAKIGDTILIPMILGLLFSLLLIPLSNFLERKLRFPRTLAGILSVILFFGVLGYGLFLLASQLTLLKEDFPAFKQQIMDGVGNLQTWVSQQFGIQHKDQIDFINKTASKSVDSGTLFLGTALVSLSSMFILFVFTFLYTFFLLIYRGHIVKFLLFVNRIEDRPIVLDVVQQVQYVVKKYLIGLLIQMSLVSLLVFIVLSLIGVKYSLLLALITGVFNVLPYVGIFSSMLIIAILTFATSSFTHVVLVIIALIIIHMIDSNFIVPKIVGSKVKVNSLFAMLSIIIGEMVWGISGMFLAIPILAIVKIIMDRIKELKPWGFLLGEEDSKDDVYNDMYATLHHELPPSTEIDKEAE</sequence>
<feature type="transmembrane region" description="Helical" evidence="8">
    <location>
        <begin position="66"/>
        <end position="85"/>
    </location>
</feature>
<dbReference type="Proteomes" id="UP000432350">
    <property type="component" value="Unassembled WGS sequence"/>
</dbReference>
<dbReference type="InterPro" id="IPR002549">
    <property type="entry name" value="AI-2E-like"/>
</dbReference>
<reference evidence="10 12" key="2">
    <citation type="submission" date="2019-10" db="EMBL/GenBank/DDBJ databases">
        <authorList>
            <person name="Karimi E."/>
        </authorList>
    </citation>
    <scope>NUCLEOTIDE SEQUENCE [LARGE SCALE GENOMIC DNA]</scope>
    <source>
        <strain evidence="10">Sphingobacterium sp. 8BC</strain>
    </source>
</reference>
<feature type="transmembrane region" description="Helical" evidence="8">
    <location>
        <begin position="302"/>
        <end position="329"/>
    </location>
</feature>
<evidence type="ECO:0000256" key="7">
    <source>
        <dbReference type="ARBA" id="ARBA00023136"/>
    </source>
</evidence>